<dbReference type="InterPro" id="IPR027417">
    <property type="entry name" value="P-loop_NTPase"/>
</dbReference>
<dbReference type="Gene3D" id="1.10.486.10">
    <property type="entry name" value="PCRA, domain 4"/>
    <property type="match status" value="1"/>
</dbReference>
<comment type="caution">
    <text evidence="17">The sequence shown here is derived from an EMBL/GenBank/DDBJ whole genome shotgun (WGS) entry which is preliminary data.</text>
</comment>
<dbReference type="GO" id="GO:0043138">
    <property type="term" value="F:3'-5' DNA helicase activity"/>
    <property type="evidence" value="ECO:0007669"/>
    <property type="project" value="UniProtKB-EC"/>
</dbReference>
<name>A0A9D9E0B0_9SPIO</name>
<keyword evidence="8" id="KW-0238">DNA-binding</keyword>
<dbReference type="Gene3D" id="3.40.50.300">
    <property type="entry name" value="P-loop containing nucleotide triphosphate hydrolases"/>
    <property type="match status" value="4"/>
</dbReference>
<evidence type="ECO:0000256" key="8">
    <source>
        <dbReference type="ARBA" id="ARBA00023125"/>
    </source>
</evidence>
<keyword evidence="3" id="KW-0227">DNA damage</keyword>
<keyword evidence="4 14" id="KW-0378">Hydrolase</keyword>
<protein>
    <recommendedName>
        <fullName evidence="12">DNA 3'-5' helicase</fullName>
        <ecNumber evidence="12">5.6.2.4</ecNumber>
    </recommendedName>
</protein>
<keyword evidence="7 14" id="KW-0067">ATP-binding</keyword>
<dbReference type="Proteomes" id="UP000823615">
    <property type="component" value="Unassembled WGS sequence"/>
</dbReference>
<evidence type="ECO:0000256" key="14">
    <source>
        <dbReference type="PROSITE-ProRule" id="PRU00560"/>
    </source>
</evidence>
<keyword evidence="5 14" id="KW-0347">Helicase</keyword>
<dbReference type="PANTHER" id="PTHR11070">
    <property type="entry name" value="UVRD / RECB / PCRA DNA HELICASE FAMILY MEMBER"/>
    <property type="match status" value="1"/>
</dbReference>
<dbReference type="Pfam" id="PF00580">
    <property type="entry name" value="UvrD-helicase"/>
    <property type="match status" value="1"/>
</dbReference>
<evidence type="ECO:0000256" key="12">
    <source>
        <dbReference type="ARBA" id="ARBA00034808"/>
    </source>
</evidence>
<dbReference type="GO" id="GO:0033202">
    <property type="term" value="C:DNA helicase complex"/>
    <property type="evidence" value="ECO:0007669"/>
    <property type="project" value="TreeGrafter"/>
</dbReference>
<dbReference type="GO" id="GO:0005829">
    <property type="term" value="C:cytosol"/>
    <property type="evidence" value="ECO:0007669"/>
    <property type="project" value="TreeGrafter"/>
</dbReference>
<accession>A0A9D9E0B0</accession>
<evidence type="ECO:0000259" key="15">
    <source>
        <dbReference type="PROSITE" id="PS51198"/>
    </source>
</evidence>
<dbReference type="GO" id="GO:0000725">
    <property type="term" value="P:recombinational repair"/>
    <property type="evidence" value="ECO:0007669"/>
    <property type="project" value="TreeGrafter"/>
</dbReference>
<evidence type="ECO:0000259" key="16">
    <source>
        <dbReference type="PROSITE" id="PS51217"/>
    </source>
</evidence>
<evidence type="ECO:0000256" key="5">
    <source>
        <dbReference type="ARBA" id="ARBA00022806"/>
    </source>
</evidence>
<keyword evidence="9" id="KW-0234">DNA repair</keyword>
<dbReference type="Pfam" id="PF13361">
    <property type="entry name" value="UvrD_C"/>
    <property type="match status" value="1"/>
</dbReference>
<dbReference type="GO" id="GO:0004527">
    <property type="term" value="F:exonuclease activity"/>
    <property type="evidence" value="ECO:0007669"/>
    <property type="project" value="UniProtKB-KW"/>
</dbReference>
<dbReference type="PANTHER" id="PTHR11070:SF48">
    <property type="entry name" value="ATP-DEPENDENT HELICASE_NUCLEASE SUBUNIT A"/>
    <property type="match status" value="1"/>
</dbReference>
<keyword evidence="10" id="KW-0413">Isomerase</keyword>
<evidence type="ECO:0000256" key="3">
    <source>
        <dbReference type="ARBA" id="ARBA00022763"/>
    </source>
</evidence>
<comment type="catalytic activity">
    <reaction evidence="11">
        <text>Couples ATP hydrolysis with the unwinding of duplex DNA by translocating in the 3'-5' direction.</text>
        <dbReference type="EC" id="5.6.2.4"/>
    </reaction>
</comment>
<dbReference type="GO" id="GO:0005524">
    <property type="term" value="F:ATP binding"/>
    <property type="evidence" value="ECO:0007669"/>
    <property type="project" value="UniProtKB-UniRule"/>
</dbReference>
<keyword evidence="2 14" id="KW-0547">Nucleotide-binding</keyword>
<evidence type="ECO:0000256" key="9">
    <source>
        <dbReference type="ARBA" id="ARBA00023204"/>
    </source>
</evidence>
<dbReference type="SUPFAM" id="SSF52540">
    <property type="entry name" value="P-loop containing nucleoside triphosphate hydrolases"/>
    <property type="match status" value="1"/>
</dbReference>
<evidence type="ECO:0000256" key="7">
    <source>
        <dbReference type="ARBA" id="ARBA00022840"/>
    </source>
</evidence>
<dbReference type="AlphaFoldDB" id="A0A9D9E0B0"/>
<evidence type="ECO:0000256" key="11">
    <source>
        <dbReference type="ARBA" id="ARBA00034617"/>
    </source>
</evidence>
<evidence type="ECO:0000313" key="17">
    <source>
        <dbReference type="EMBL" id="MBO8436788.1"/>
    </source>
</evidence>
<evidence type="ECO:0000256" key="4">
    <source>
        <dbReference type="ARBA" id="ARBA00022801"/>
    </source>
</evidence>
<reference evidence="17" key="2">
    <citation type="journal article" date="2021" name="PeerJ">
        <title>Extensive microbial diversity within the chicken gut microbiome revealed by metagenomics and culture.</title>
        <authorList>
            <person name="Gilroy R."/>
            <person name="Ravi A."/>
            <person name="Getino M."/>
            <person name="Pursley I."/>
            <person name="Horton D.L."/>
            <person name="Alikhan N.F."/>
            <person name="Baker D."/>
            <person name="Gharbi K."/>
            <person name="Hall N."/>
            <person name="Watson M."/>
            <person name="Adriaenssens E.M."/>
            <person name="Foster-Nyarko E."/>
            <person name="Jarju S."/>
            <person name="Secka A."/>
            <person name="Antonio M."/>
            <person name="Oren A."/>
            <person name="Chaudhuri R.R."/>
            <person name="La Ragione R."/>
            <person name="Hildebrand F."/>
            <person name="Pallen M.J."/>
        </authorList>
    </citation>
    <scope>NUCLEOTIDE SEQUENCE</scope>
    <source>
        <strain evidence="17">7293</strain>
    </source>
</reference>
<organism evidence="17 18">
    <name type="scientific">Candidatus Ornithospirochaeta stercoripullorum</name>
    <dbReference type="NCBI Taxonomy" id="2840899"/>
    <lineage>
        <taxon>Bacteria</taxon>
        <taxon>Pseudomonadati</taxon>
        <taxon>Spirochaetota</taxon>
        <taxon>Spirochaetia</taxon>
        <taxon>Spirochaetales</taxon>
        <taxon>Spirochaetaceae</taxon>
        <taxon>Spirochaetaceae incertae sedis</taxon>
        <taxon>Candidatus Ornithospirochaeta</taxon>
    </lineage>
</organism>
<reference evidence="17" key="1">
    <citation type="submission" date="2020-10" db="EMBL/GenBank/DDBJ databases">
        <authorList>
            <person name="Gilroy R."/>
        </authorList>
    </citation>
    <scope>NUCLEOTIDE SEQUENCE</scope>
    <source>
        <strain evidence="17">7293</strain>
    </source>
</reference>
<dbReference type="GO" id="GO:0003677">
    <property type="term" value="F:DNA binding"/>
    <property type="evidence" value="ECO:0007669"/>
    <property type="project" value="UniProtKB-KW"/>
</dbReference>
<dbReference type="InterPro" id="IPR000212">
    <property type="entry name" value="DNA_helicase_UvrD/REP"/>
</dbReference>
<feature type="domain" description="UvrD-like helicase ATP-binding" evidence="15">
    <location>
        <begin position="19"/>
        <end position="444"/>
    </location>
</feature>
<dbReference type="SUPFAM" id="SSF52980">
    <property type="entry name" value="Restriction endonuclease-like"/>
    <property type="match status" value="1"/>
</dbReference>
<dbReference type="EC" id="5.6.2.4" evidence="12"/>
<sequence length="1097" mass="123339">MPKEIQYKMTFAELIEKTGRRVSPEQMEAIMSDKATVVSAGAGSGKTTVLSLRFVRLVLSGKAHSDEILTLTFTNKAAAEMYERIHALLSLAAECDDDVKADLKEHFPKARISTMDSFWSEIARTDSLRYGITRDFQSLEAEEGAAEDLVKAVYEELQTHDELKEGFLVLSSLYTSSEIISLLCEIASDASDILTQFDKDRNAESYKSLVSIISEDCHKRAKYIFARLYDLDKANPTNGQHEEIEKALEGYRNDDYSSLPVFNLNKLRKKNDKEIKDFIKDECVKDFFAKLSSISSLEKSVEDAASVSTLLEAFIHAVQRRKRSMGMLSYHDTESLCRSVLMNNSDVREYYKKRFKYIMVDEFQDNNGKQRDLLYLLSEKVGLNTHAIPPVEALDPEKLFFVGDDKQSIYYFRGADVSVFRSLKEDVKRMGGASLKLSANYRSEPMLIESFNVLFGQVFTAGLSEEDEEREALMAKLTGEEYKSFFASPEPIESREAIDGVNASLSVAVAADEAEDGYASSEDSEAIFIARRILDMLESDDYMVPDGKGGVRRPHYSDIAILLRTTAPQMPIERAFRLYGIPYTVEESTSATIEGIGWDIYAFLQILVYPEDKLSYMAVLRSPFARISDEGLLFLSSYNGAAFAEDPPFSDKADIIAYSKVKELYFSIRALVGRSSISSLISRIYHESGYSAYLLSDRYLSVYEEHSSYLQSAAALFDRSGKTLVAFLDYLRPLVGKAGKLRNASVQHIETDGVKIMTIHRSKGLQFPIVFLSDADHGSGNQAMMGNLIAFEGIHPCIMPDLTERGSANLLLQEAGSYQKRREEAELRRLLYVALTRASCHIIITAHQRKRKAGTSLLALFQEDFECNGEIIPPVLQSDILREVDDEADTSWYMQPVASEPVWEKRRFGIKDSSHLEMEIAKGGMELPPLSSDSIVSKYSMQQDFGTIVHSVLESAVQGTSYTPSFPSLLTDDEKCALLSSLEEIRNSFLSSSFYEKVIKAHETAEEVRFYYPYEENVAEGSADLLIFGDDFNLVVDYKTDRFMDESQHIGQITAYARAMEDLYEKKCLAVLLYVRGWIAGTPVDKTGKPVKGLLPL</sequence>
<keyword evidence="1" id="KW-0540">Nuclease</keyword>
<evidence type="ECO:0000256" key="2">
    <source>
        <dbReference type="ARBA" id="ARBA00022741"/>
    </source>
</evidence>
<feature type="domain" description="UvrD-like helicase C-terminal" evidence="16">
    <location>
        <begin position="464"/>
        <end position="764"/>
    </location>
</feature>
<keyword evidence="6" id="KW-0269">Exonuclease</keyword>
<feature type="binding site" evidence="14">
    <location>
        <begin position="40"/>
        <end position="47"/>
    </location>
    <ligand>
        <name>ATP</name>
        <dbReference type="ChEBI" id="CHEBI:30616"/>
    </ligand>
</feature>
<dbReference type="InterPro" id="IPR014017">
    <property type="entry name" value="DNA_helicase_UvrD-like_C"/>
</dbReference>
<evidence type="ECO:0000256" key="1">
    <source>
        <dbReference type="ARBA" id="ARBA00022722"/>
    </source>
</evidence>
<comment type="catalytic activity">
    <reaction evidence="13">
        <text>ATP + H2O = ADP + phosphate + H(+)</text>
        <dbReference type="Rhea" id="RHEA:13065"/>
        <dbReference type="ChEBI" id="CHEBI:15377"/>
        <dbReference type="ChEBI" id="CHEBI:15378"/>
        <dbReference type="ChEBI" id="CHEBI:30616"/>
        <dbReference type="ChEBI" id="CHEBI:43474"/>
        <dbReference type="ChEBI" id="CHEBI:456216"/>
        <dbReference type="EC" id="5.6.2.4"/>
    </reaction>
</comment>
<evidence type="ECO:0000256" key="13">
    <source>
        <dbReference type="ARBA" id="ARBA00048988"/>
    </source>
</evidence>
<evidence type="ECO:0000313" key="18">
    <source>
        <dbReference type="Proteomes" id="UP000823615"/>
    </source>
</evidence>
<dbReference type="InterPro" id="IPR011604">
    <property type="entry name" value="PDDEXK-like_dom_sf"/>
</dbReference>
<proteinExistence type="predicted"/>
<dbReference type="EMBL" id="JADIMT010000087">
    <property type="protein sequence ID" value="MBO8436788.1"/>
    <property type="molecule type" value="Genomic_DNA"/>
</dbReference>
<dbReference type="Gene3D" id="3.90.320.10">
    <property type="match status" value="1"/>
</dbReference>
<dbReference type="PROSITE" id="PS51198">
    <property type="entry name" value="UVRD_HELICASE_ATP_BIND"/>
    <property type="match status" value="1"/>
</dbReference>
<evidence type="ECO:0000256" key="10">
    <source>
        <dbReference type="ARBA" id="ARBA00023235"/>
    </source>
</evidence>
<gene>
    <name evidence="17" type="ORF">IAA97_07420</name>
</gene>
<dbReference type="PROSITE" id="PS51217">
    <property type="entry name" value="UVRD_HELICASE_CTER"/>
    <property type="match status" value="1"/>
</dbReference>
<dbReference type="InterPro" id="IPR014016">
    <property type="entry name" value="UvrD-like_ATP-bd"/>
</dbReference>
<evidence type="ECO:0000256" key="6">
    <source>
        <dbReference type="ARBA" id="ARBA00022839"/>
    </source>
</evidence>
<dbReference type="InterPro" id="IPR011335">
    <property type="entry name" value="Restrct_endonuc-II-like"/>
</dbReference>